<comment type="subunit">
    <text evidence="3">Homodimer.</text>
</comment>
<keyword evidence="7" id="KW-0238">DNA-binding</keyword>
<dbReference type="AlphaFoldDB" id="F6DMN4"/>
<evidence type="ECO:0000256" key="10">
    <source>
        <dbReference type="ARBA" id="ARBA00023211"/>
    </source>
</evidence>
<proteinExistence type="inferred from homology"/>
<dbReference type="KEGG" id="dru:Desru_0142"/>
<evidence type="ECO:0000313" key="13">
    <source>
        <dbReference type="EMBL" id="AEG58442.1"/>
    </source>
</evidence>
<dbReference type="Gene3D" id="1.10.60.10">
    <property type="entry name" value="Iron dependent repressor, metal binding and dimerisation domain"/>
    <property type="match status" value="1"/>
</dbReference>
<dbReference type="Gene3D" id="1.10.10.10">
    <property type="entry name" value="Winged helix-like DNA-binding domain superfamily/Winged helix DNA-binding domain"/>
    <property type="match status" value="1"/>
</dbReference>
<evidence type="ECO:0000256" key="1">
    <source>
        <dbReference type="ARBA" id="ARBA00004496"/>
    </source>
</evidence>
<evidence type="ECO:0000259" key="12">
    <source>
        <dbReference type="PROSITE" id="PS50944"/>
    </source>
</evidence>
<dbReference type="PANTHER" id="PTHR33238">
    <property type="entry name" value="IRON (METAL) DEPENDENT REPRESSOR, DTXR FAMILY"/>
    <property type="match status" value="1"/>
</dbReference>
<keyword evidence="6" id="KW-0805">Transcription regulation</keyword>
<dbReference type="PROSITE" id="PS50944">
    <property type="entry name" value="HTH_DTXR"/>
    <property type="match status" value="1"/>
</dbReference>
<evidence type="ECO:0000256" key="11">
    <source>
        <dbReference type="ARBA" id="ARBA00032593"/>
    </source>
</evidence>
<dbReference type="Pfam" id="PF02742">
    <property type="entry name" value="Fe_dep_repr_C"/>
    <property type="match status" value="1"/>
</dbReference>
<dbReference type="GO" id="GO:0046914">
    <property type="term" value="F:transition metal ion binding"/>
    <property type="evidence" value="ECO:0007669"/>
    <property type="project" value="InterPro"/>
</dbReference>
<dbReference type="PANTHER" id="PTHR33238:SF11">
    <property type="entry name" value="TRANSCRIPTIONAL REGULATOR MNTR"/>
    <property type="match status" value="1"/>
</dbReference>
<evidence type="ECO:0000256" key="7">
    <source>
        <dbReference type="ARBA" id="ARBA00023125"/>
    </source>
</evidence>
<evidence type="ECO:0000256" key="5">
    <source>
        <dbReference type="ARBA" id="ARBA00022491"/>
    </source>
</evidence>
<accession>F6DMN4</accession>
<dbReference type="InterPro" id="IPR022689">
    <property type="entry name" value="Iron_dep_repressor"/>
</dbReference>
<dbReference type="STRING" id="696281.Desru_0142"/>
<dbReference type="InterPro" id="IPR001367">
    <property type="entry name" value="Fe_dep_repressor"/>
</dbReference>
<dbReference type="InterPro" id="IPR036390">
    <property type="entry name" value="WH_DNA-bd_sf"/>
</dbReference>
<dbReference type="SUPFAM" id="SSF47979">
    <property type="entry name" value="Iron-dependent repressor protein, dimerization domain"/>
    <property type="match status" value="1"/>
</dbReference>
<reference evidence="14" key="1">
    <citation type="submission" date="2011-05" db="EMBL/GenBank/DDBJ databases">
        <title>Complete sequence of Desulfotomaculum ruminis DSM 2154.</title>
        <authorList>
            <person name="Lucas S."/>
            <person name="Copeland A."/>
            <person name="Lapidus A."/>
            <person name="Cheng J.-F."/>
            <person name="Goodwin L."/>
            <person name="Pitluck S."/>
            <person name="Lu M."/>
            <person name="Detter J.C."/>
            <person name="Han C."/>
            <person name="Tapia R."/>
            <person name="Land M."/>
            <person name="Hauser L."/>
            <person name="Kyrpides N."/>
            <person name="Ivanova N."/>
            <person name="Mikhailova N."/>
            <person name="Pagani I."/>
            <person name="Stams A.J.M."/>
            <person name="Plugge C.M."/>
            <person name="Muyzer G."/>
            <person name="Kuever J."/>
            <person name="Parshina S.N."/>
            <person name="Ivanova A.E."/>
            <person name="Nazina T.N."/>
            <person name="Brambilla E."/>
            <person name="Spring S."/>
            <person name="Klenk H.-P."/>
            <person name="Woyke T."/>
        </authorList>
    </citation>
    <scope>NUCLEOTIDE SEQUENCE [LARGE SCALE GENOMIC DNA]</scope>
    <source>
        <strain evidence="14">ATCC 23193 / DSM 2154 / NCIB 8452 / DL</strain>
    </source>
</reference>
<dbReference type="RefSeq" id="WP_013840224.1">
    <property type="nucleotide sequence ID" value="NC_015589.1"/>
</dbReference>
<keyword evidence="10" id="KW-0464">Manganese</keyword>
<evidence type="ECO:0000256" key="4">
    <source>
        <dbReference type="ARBA" id="ARBA00022490"/>
    </source>
</evidence>
<keyword evidence="14" id="KW-1185">Reference proteome</keyword>
<evidence type="ECO:0000256" key="9">
    <source>
        <dbReference type="ARBA" id="ARBA00023163"/>
    </source>
</evidence>
<dbReference type="SUPFAM" id="SSF46785">
    <property type="entry name" value="Winged helix' DNA-binding domain"/>
    <property type="match status" value="1"/>
</dbReference>
<protein>
    <recommendedName>
        <fullName evidence="11">Manganese transport regulator</fullName>
    </recommendedName>
</protein>
<gene>
    <name evidence="13" type="ordered locus">Desru_0142</name>
</gene>
<feature type="domain" description="HTH dtxR-type" evidence="12">
    <location>
        <begin position="25"/>
        <end position="86"/>
    </location>
</feature>
<dbReference type="Pfam" id="PF01325">
    <property type="entry name" value="Fe_dep_repress"/>
    <property type="match status" value="1"/>
</dbReference>
<dbReference type="InterPro" id="IPR022687">
    <property type="entry name" value="HTH_DTXR"/>
</dbReference>
<dbReference type="GO" id="GO:0003700">
    <property type="term" value="F:DNA-binding transcription factor activity"/>
    <property type="evidence" value="ECO:0007669"/>
    <property type="project" value="InterPro"/>
</dbReference>
<evidence type="ECO:0000256" key="3">
    <source>
        <dbReference type="ARBA" id="ARBA00011738"/>
    </source>
</evidence>
<dbReference type="InterPro" id="IPR036388">
    <property type="entry name" value="WH-like_DNA-bd_sf"/>
</dbReference>
<evidence type="ECO:0000256" key="8">
    <source>
        <dbReference type="ARBA" id="ARBA00023159"/>
    </source>
</evidence>
<evidence type="ECO:0000256" key="6">
    <source>
        <dbReference type="ARBA" id="ARBA00023015"/>
    </source>
</evidence>
<keyword evidence="5" id="KW-0678">Repressor</keyword>
<evidence type="ECO:0000256" key="2">
    <source>
        <dbReference type="ARBA" id="ARBA00007871"/>
    </source>
</evidence>
<keyword evidence="9" id="KW-0804">Transcription</keyword>
<sequence>MDEKQNSEYRTIRGYQMANQRKNELTPAMEDYLEMAFKLCIENGYTRVGRLSEQLNVRPSSASKMISKLVELGYLEYDPYESILLTGKGRTVGTYLLHRHDTLEQFFRLIGNTNPLEEVELIEHSLTSSTVSQINNLLHFFAQNPNICKEYELFKKNDNPHFCPR</sequence>
<dbReference type="HOGENOM" id="CLU_069532_3_0_9"/>
<dbReference type="InterPro" id="IPR050536">
    <property type="entry name" value="DtxR_MntR_Metal-Reg"/>
</dbReference>
<dbReference type="GO" id="GO:0003677">
    <property type="term" value="F:DNA binding"/>
    <property type="evidence" value="ECO:0007669"/>
    <property type="project" value="UniProtKB-KW"/>
</dbReference>
<dbReference type="eggNOG" id="COG1321">
    <property type="taxonomic scope" value="Bacteria"/>
</dbReference>
<dbReference type="SMART" id="SM00529">
    <property type="entry name" value="HTH_DTXR"/>
    <property type="match status" value="1"/>
</dbReference>
<dbReference type="InterPro" id="IPR036421">
    <property type="entry name" value="Fe_dep_repressor_sf"/>
</dbReference>
<dbReference type="GO" id="GO:0046983">
    <property type="term" value="F:protein dimerization activity"/>
    <property type="evidence" value="ECO:0007669"/>
    <property type="project" value="InterPro"/>
</dbReference>
<comment type="subcellular location">
    <subcellularLocation>
        <location evidence="1">Cytoplasm</location>
    </subcellularLocation>
</comment>
<dbReference type="EMBL" id="CP002780">
    <property type="protein sequence ID" value="AEG58442.1"/>
    <property type="molecule type" value="Genomic_DNA"/>
</dbReference>
<comment type="similarity">
    <text evidence="2">Belongs to the DtxR/MntR family.</text>
</comment>
<organism evidence="13 14">
    <name type="scientific">Desulforamulus ruminis (strain ATCC 23193 / DSM 2154 / NCIMB 8452 / DL)</name>
    <name type="common">Desulfotomaculum ruminis</name>
    <dbReference type="NCBI Taxonomy" id="696281"/>
    <lineage>
        <taxon>Bacteria</taxon>
        <taxon>Bacillati</taxon>
        <taxon>Bacillota</taxon>
        <taxon>Clostridia</taxon>
        <taxon>Eubacteriales</taxon>
        <taxon>Peptococcaceae</taxon>
        <taxon>Desulforamulus</taxon>
    </lineage>
</organism>
<keyword evidence="4" id="KW-0963">Cytoplasm</keyword>
<dbReference type="Proteomes" id="UP000009234">
    <property type="component" value="Chromosome"/>
</dbReference>
<evidence type="ECO:0000313" key="14">
    <source>
        <dbReference type="Proteomes" id="UP000009234"/>
    </source>
</evidence>
<dbReference type="OrthoDB" id="9791355at2"/>
<keyword evidence="8" id="KW-0010">Activator</keyword>
<dbReference type="GO" id="GO:0005737">
    <property type="term" value="C:cytoplasm"/>
    <property type="evidence" value="ECO:0007669"/>
    <property type="project" value="UniProtKB-SubCell"/>
</dbReference>
<reference evidence="13 14" key="2">
    <citation type="journal article" date="2012" name="Stand. Genomic Sci.">
        <title>Complete genome sequence of the sulfate-reducing firmicute Desulfotomaculum ruminis type strain (DL(T)).</title>
        <authorList>
            <person name="Spring S."/>
            <person name="Visser M."/>
            <person name="Lu M."/>
            <person name="Copeland A."/>
            <person name="Lapidus A."/>
            <person name="Lucas S."/>
            <person name="Cheng J.F."/>
            <person name="Han C."/>
            <person name="Tapia R."/>
            <person name="Goodwin L.A."/>
            <person name="Pitluck S."/>
            <person name="Ivanova N."/>
            <person name="Land M."/>
            <person name="Hauser L."/>
            <person name="Larimer F."/>
            <person name="Rohde M."/>
            <person name="Goker M."/>
            <person name="Detter J.C."/>
            <person name="Kyrpides N.C."/>
            <person name="Woyke T."/>
            <person name="Schaap P.J."/>
            <person name="Plugge C.M."/>
            <person name="Muyzer G."/>
            <person name="Kuever J."/>
            <person name="Pereira I.A."/>
            <person name="Parshina S.N."/>
            <person name="Bernier-Latmani R."/>
            <person name="Stams A.J."/>
            <person name="Klenk H.P."/>
        </authorList>
    </citation>
    <scope>NUCLEOTIDE SEQUENCE [LARGE SCALE GENOMIC DNA]</scope>
    <source>
        <strain evidence="14">ATCC 23193 / DSM 2154 / NCIB 8452 / DL</strain>
    </source>
</reference>
<name>F6DMN4_DESRL</name>